<keyword evidence="2" id="KW-1185">Reference proteome</keyword>
<gene>
    <name evidence="1" type="ORF">SAMN05421548_11117</name>
</gene>
<dbReference type="EMBL" id="FMYQ01000011">
    <property type="protein sequence ID" value="SDC85092.1"/>
    <property type="molecule type" value="Genomic_DNA"/>
</dbReference>
<sequence length="87" mass="9648">MPEKRPKPAIRRPTTAQDYEVFCGEQIDGAGRYYGLLRIRRKTDGRLIYPFDGCPRPGPCATGAQARQEALALADELIRADIAMPEG</sequence>
<proteinExistence type="predicted"/>
<accession>A0A1G6PY09</accession>
<dbReference type="OrthoDB" id="9131809at2"/>
<reference evidence="2" key="1">
    <citation type="submission" date="2016-09" db="EMBL/GenBank/DDBJ databases">
        <authorList>
            <person name="Varghese N."/>
            <person name="Submissions S."/>
        </authorList>
    </citation>
    <scope>NUCLEOTIDE SEQUENCE [LARGE SCALE GENOMIC DNA]</scope>
    <source>
        <strain evidence="2">TNe-862</strain>
    </source>
</reference>
<dbReference type="InterPro" id="IPR046569">
    <property type="entry name" value="DUF6723"/>
</dbReference>
<dbReference type="AlphaFoldDB" id="A0A1G6PY09"/>
<protein>
    <submittedName>
        <fullName evidence="1">Uncharacterized protein</fullName>
    </submittedName>
</protein>
<name>A0A1G6PY09_9BURK</name>
<dbReference type="Pfam" id="PF20484">
    <property type="entry name" value="DUF6723"/>
    <property type="match status" value="1"/>
</dbReference>
<evidence type="ECO:0000313" key="1">
    <source>
        <dbReference type="EMBL" id="SDC85092.1"/>
    </source>
</evidence>
<dbReference type="RefSeq" id="WP_091997361.1">
    <property type="nucleotide sequence ID" value="NZ_FMYQ01000011.1"/>
</dbReference>
<organism evidence="1 2">
    <name type="scientific">Paraburkholderia lycopersici</name>
    <dbReference type="NCBI Taxonomy" id="416944"/>
    <lineage>
        <taxon>Bacteria</taxon>
        <taxon>Pseudomonadati</taxon>
        <taxon>Pseudomonadota</taxon>
        <taxon>Betaproteobacteria</taxon>
        <taxon>Burkholderiales</taxon>
        <taxon>Burkholderiaceae</taxon>
        <taxon>Paraburkholderia</taxon>
    </lineage>
</organism>
<evidence type="ECO:0000313" key="2">
    <source>
        <dbReference type="Proteomes" id="UP000198908"/>
    </source>
</evidence>
<dbReference type="Proteomes" id="UP000198908">
    <property type="component" value="Unassembled WGS sequence"/>
</dbReference>